<accession>A0AAV4Q2N7</accession>
<dbReference type="EMBL" id="BPLQ01003666">
    <property type="protein sequence ID" value="GIY02285.1"/>
    <property type="molecule type" value="Genomic_DNA"/>
</dbReference>
<proteinExistence type="predicted"/>
<protein>
    <submittedName>
        <fullName evidence="1">Uncharacterized protein</fullName>
    </submittedName>
</protein>
<name>A0AAV4Q2N7_9ARAC</name>
<dbReference type="AlphaFoldDB" id="A0AAV4Q2N7"/>
<gene>
    <name evidence="1" type="ORF">CDAR_112711</name>
</gene>
<organism evidence="1 2">
    <name type="scientific">Caerostris darwini</name>
    <dbReference type="NCBI Taxonomy" id="1538125"/>
    <lineage>
        <taxon>Eukaryota</taxon>
        <taxon>Metazoa</taxon>
        <taxon>Ecdysozoa</taxon>
        <taxon>Arthropoda</taxon>
        <taxon>Chelicerata</taxon>
        <taxon>Arachnida</taxon>
        <taxon>Araneae</taxon>
        <taxon>Araneomorphae</taxon>
        <taxon>Entelegynae</taxon>
        <taxon>Araneoidea</taxon>
        <taxon>Araneidae</taxon>
        <taxon>Caerostris</taxon>
    </lineage>
</organism>
<comment type="caution">
    <text evidence="1">The sequence shown here is derived from an EMBL/GenBank/DDBJ whole genome shotgun (WGS) entry which is preliminary data.</text>
</comment>
<sequence>MLRERRREMRRGKMSTECFPPIKKTSSLFSFLRGARHSGFRQWDPTGIPRTGSLHYDVGPQLFWTEIVSFRIGHLRQLALDGLGFIGVGFCRVSQHRLFIV</sequence>
<keyword evidence="2" id="KW-1185">Reference proteome</keyword>
<evidence type="ECO:0000313" key="2">
    <source>
        <dbReference type="Proteomes" id="UP001054837"/>
    </source>
</evidence>
<dbReference type="Proteomes" id="UP001054837">
    <property type="component" value="Unassembled WGS sequence"/>
</dbReference>
<evidence type="ECO:0000313" key="1">
    <source>
        <dbReference type="EMBL" id="GIY02285.1"/>
    </source>
</evidence>
<reference evidence="1 2" key="1">
    <citation type="submission" date="2021-06" db="EMBL/GenBank/DDBJ databases">
        <title>Caerostris darwini draft genome.</title>
        <authorList>
            <person name="Kono N."/>
            <person name="Arakawa K."/>
        </authorList>
    </citation>
    <scope>NUCLEOTIDE SEQUENCE [LARGE SCALE GENOMIC DNA]</scope>
</reference>